<dbReference type="InterPro" id="IPR043926">
    <property type="entry name" value="ABCG_dom"/>
</dbReference>
<reference evidence="10" key="3">
    <citation type="submission" date="2015-02" db="UniProtKB">
        <authorList>
            <consortium name="EnsemblProtists"/>
        </authorList>
    </citation>
    <scope>IDENTIFICATION</scope>
    <source>
        <strain evidence="10">DAOM BR144</strain>
    </source>
</reference>
<reference evidence="11" key="1">
    <citation type="journal article" date="2010" name="Genome Biol.">
        <title>Genome sequence of the necrotrophic plant pathogen Pythium ultimum reveals original pathogenicity mechanisms and effector repertoire.</title>
        <authorList>
            <person name="Levesque C.A."/>
            <person name="Brouwer H."/>
            <person name="Cano L."/>
            <person name="Hamilton J.P."/>
            <person name="Holt C."/>
            <person name="Huitema E."/>
            <person name="Raffaele S."/>
            <person name="Robideau G.P."/>
            <person name="Thines M."/>
            <person name="Win J."/>
            <person name="Zerillo M.M."/>
            <person name="Beakes G.W."/>
            <person name="Boore J.L."/>
            <person name="Busam D."/>
            <person name="Dumas B."/>
            <person name="Ferriera S."/>
            <person name="Fuerstenberg S.I."/>
            <person name="Gachon C.M."/>
            <person name="Gaulin E."/>
            <person name="Govers F."/>
            <person name="Grenville-Briggs L."/>
            <person name="Horner N."/>
            <person name="Hostetler J."/>
            <person name="Jiang R.H."/>
            <person name="Johnson J."/>
            <person name="Krajaejun T."/>
            <person name="Lin H."/>
            <person name="Meijer H.J."/>
            <person name="Moore B."/>
            <person name="Morris P."/>
            <person name="Phuntmart V."/>
            <person name="Puiu D."/>
            <person name="Shetty J."/>
            <person name="Stajich J.E."/>
            <person name="Tripathy S."/>
            <person name="Wawra S."/>
            <person name="van West P."/>
            <person name="Whitty B.R."/>
            <person name="Coutinho P.M."/>
            <person name="Henrissat B."/>
            <person name="Martin F."/>
            <person name="Thomas P.D."/>
            <person name="Tyler B.M."/>
            <person name="De Vries R.P."/>
            <person name="Kamoun S."/>
            <person name="Yandell M."/>
            <person name="Tisserat N."/>
            <person name="Buell C.R."/>
        </authorList>
    </citation>
    <scope>NUCLEOTIDE SEQUENCE</scope>
    <source>
        <strain evidence="11">DAOM:BR144</strain>
    </source>
</reference>
<evidence type="ECO:0000256" key="7">
    <source>
        <dbReference type="ARBA" id="ARBA00023136"/>
    </source>
</evidence>
<evidence type="ECO:0000313" key="11">
    <source>
        <dbReference type="Proteomes" id="UP000019132"/>
    </source>
</evidence>
<evidence type="ECO:0000256" key="5">
    <source>
        <dbReference type="ARBA" id="ARBA00022840"/>
    </source>
</evidence>
<evidence type="ECO:0000256" key="2">
    <source>
        <dbReference type="ARBA" id="ARBA00022448"/>
    </source>
</evidence>
<evidence type="ECO:0000256" key="3">
    <source>
        <dbReference type="ARBA" id="ARBA00022692"/>
    </source>
</evidence>
<dbReference type="AlphaFoldDB" id="K3W5P9"/>
<accession>K3W5P9</accession>
<evidence type="ECO:0000259" key="9">
    <source>
        <dbReference type="PROSITE" id="PS50893"/>
    </source>
</evidence>
<reference evidence="11" key="2">
    <citation type="submission" date="2010-04" db="EMBL/GenBank/DDBJ databases">
        <authorList>
            <person name="Buell R."/>
            <person name="Hamilton J."/>
            <person name="Hostetler J."/>
        </authorList>
    </citation>
    <scope>NUCLEOTIDE SEQUENCE [LARGE SCALE GENOMIC DNA]</scope>
    <source>
        <strain evidence="11">DAOM:BR144</strain>
    </source>
</reference>
<dbReference type="InterPro" id="IPR003593">
    <property type="entry name" value="AAA+_ATPase"/>
</dbReference>
<feature type="domain" description="ABC transporter" evidence="9">
    <location>
        <begin position="143"/>
        <end position="410"/>
    </location>
</feature>
<dbReference type="Pfam" id="PF01061">
    <property type="entry name" value="ABC2_membrane"/>
    <property type="match status" value="1"/>
</dbReference>
<dbReference type="InterPro" id="IPR013525">
    <property type="entry name" value="ABC2_TM"/>
</dbReference>
<dbReference type="InterPro" id="IPR027417">
    <property type="entry name" value="P-loop_NTPase"/>
</dbReference>
<dbReference type="STRING" id="431595.K3W5P9"/>
<feature type="transmembrane region" description="Helical" evidence="8">
    <location>
        <begin position="619"/>
        <end position="642"/>
    </location>
</feature>
<feature type="transmembrane region" description="Helical" evidence="8">
    <location>
        <begin position="676"/>
        <end position="695"/>
    </location>
</feature>
<organism evidence="10 11">
    <name type="scientific">Globisporangium ultimum (strain ATCC 200006 / CBS 805.95 / DAOM BR144)</name>
    <name type="common">Pythium ultimum</name>
    <dbReference type="NCBI Taxonomy" id="431595"/>
    <lineage>
        <taxon>Eukaryota</taxon>
        <taxon>Sar</taxon>
        <taxon>Stramenopiles</taxon>
        <taxon>Oomycota</taxon>
        <taxon>Peronosporomycetes</taxon>
        <taxon>Pythiales</taxon>
        <taxon>Pythiaceae</taxon>
        <taxon>Globisporangium</taxon>
    </lineage>
</organism>
<keyword evidence="6 8" id="KW-1133">Transmembrane helix</keyword>
<dbReference type="eggNOG" id="KOG0065">
    <property type="taxonomic scope" value="Eukaryota"/>
</dbReference>
<keyword evidence="11" id="KW-1185">Reference proteome</keyword>
<dbReference type="PROSITE" id="PS50893">
    <property type="entry name" value="ABC_TRANSPORTER_2"/>
    <property type="match status" value="1"/>
</dbReference>
<dbReference type="Pfam" id="PF00005">
    <property type="entry name" value="ABC_tran"/>
    <property type="match status" value="1"/>
</dbReference>
<dbReference type="InParanoid" id="K3W5P9"/>
<feature type="transmembrane region" description="Helical" evidence="8">
    <location>
        <begin position="817"/>
        <end position="838"/>
    </location>
</feature>
<dbReference type="OMA" id="NRIMANT"/>
<dbReference type="GO" id="GO:0016020">
    <property type="term" value="C:membrane"/>
    <property type="evidence" value="ECO:0007669"/>
    <property type="project" value="UniProtKB-SubCell"/>
</dbReference>
<keyword evidence="7 8" id="KW-0472">Membrane</keyword>
<dbReference type="EnsemblProtists" id="PYU1_T000290">
    <property type="protein sequence ID" value="PYU1_T000290"/>
    <property type="gene ID" value="PYU1_G000290"/>
</dbReference>
<dbReference type="FunFam" id="3.40.50.300:FF:000528">
    <property type="entry name" value="ABC transporter G family member 31"/>
    <property type="match status" value="1"/>
</dbReference>
<dbReference type="GO" id="GO:0016887">
    <property type="term" value="F:ATP hydrolysis activity"/>
    <property type="evidence" value="ECO:0007669"/>
    <property type="project" value="InterPro"/>
</dbReference>
<keyword evidence="2" id="KW-0813">Transport</keyword>
<evidence type="ECO:0000256" key="4">
    <source>
        <dbReference type="ARBA" id="ARBA00022741"/>
    </source>
</evidence>
<dbReference type="EMBL" id="GL376636">
    <property type="status" value="NOT_ANNOTATED_CDS"/>
    <property type="molecule type" value="Genomic_DNA"/>
</dbReference>
<name>K3W5P9_GLOUD</name>
<dbReference type="SUPFAM" id="SSF52540">
    <property type="entry name" value="P-loop containing nucleoside triphosphate hydrolases"/>
    <property type="match status" value="1"/>
</dbReference>
<dbReference type="VEuPathDB" id="FungiDB:PYU1_G000290"/>
<feature type="transmembrane region" description="Helical" evidence="8">
    <location>
        <begin position="648"/>
        <end position="669"/>
    </location>
</feature>
<dbReference type="HOGENOM" id="CLU_000604_35_3_1"/>
<evidence type="ECO:0000256" key="1">
    <source>
        <dbReference type="ARBA" id="ARBA00004141"/>
    </source>
</evidence>
<dbReference type="Pfam" id="PF19055">
    <property type="entry name" value="ABC2_membrane_7"/>
    <property type="match status" value="1"/>
</dbReference>
<dbReference type="GO" id="GO:0005524">
    <property type="term" value="F:ATP binding"/>
    <property type="evidence" value="ECO:0007669"/>
    <property type="project" value="UniProtKB-KW"/>
</dbReference>
<dbReference type="InterPro" id="IPR003439">
    <property type="entry name" value="ABC_transporter-like_ATP-bd"/>
</dbReference>
<feature type="transmembrane region" description="Helical" evidence="8">
    <location>
        <begin position="508"/>
        <end position="526"/>
    </location>
</feature>
<dbReference type="GO" id="GO:0140359">
    <property type="term" value="F:ABC-type transporter activity"/>
    <property type="evidence" value="ECO:0007669"/>
    <property type="project" value="InterPro"/>
</dbReference>
<sequence>MASTNLIVDDESSDDIAPETLHATAFSRDHLPRFSSKRTSSNFSIGDGDVRVSRYAHGAPKLTHQDISSADALMAKGVHAMNATLAAVVQDALGAPIPSIEVRFRDLRIAAKVPQITSTSTTKGKPEVPTLWTHFKRGISKCMCCCSTGPSFTDKEILRGISGVFKPGRLTLVLGQPGSGKSSLMKILSGRFPLDKSITFEGDITYNEMDRASVLARLPRFVGYVDQKDEHYPRLSVLETFAFAHRCCAGTQLEPWVIEAISNCTVEQHDHALKVMTAHHKHSPELMVKKLGLERCKNTIVGNAMLRGVSGGERKRVTTGEMAFGLKKVHLMDEISTGLDAAATFDIVHSLQSLATNFHTTVVISLLQPPPEVFALFDDVLLLNDGHIMYHGPREQVLSFFQDMGFVCPPRRDVADFLLDLGTDKQHVYIAPEHLHHAKSMPFLATDFAERFRRSDVYQKTLEMMATPCVSSCELTVLEKRGVFRQTFYQDLATLLERQMLLTLRNTAFLAGRAVMVIVMGVLYGSTFWQLDATNAQLVLGLLFSCAMFLSMGQASQVPTFMDARSVFYKQRGSNFFRSSAYVLASSVTTFPFGIMETVLFGAVVYWMSGYVALVDRFVVFLLTLFLCQMWFTSFFFCLSSLAPSLTIAQPTMMMSILFFMLFSGFLLTKSAIPEYFLWFYWINPLAWCIRGLSINQYTAPPFNVCVYAGVDYCARFQGQTMGDSMYMLFAGFNPPAGNIPTAYKWIHYIAPPTYSISALAALVFAECPSDADESGGTYLGCKVLADAPPQYGSELTLKNYVEGTFDMKHAHIATDLLLLAALIVAFRALALLGLRYVNHMKR</sequence>
<evidence type="ECO:0000313" key="10">
    <source>
        <dbReference type="EnsemblProtists" id="PYU1_T000290"/>
    </source>
</evidence>
<dbReference type="SMART" id="SM00382">
    <property type="entry name" value="AAA"/>
    <property type="match status" value="1"/>
</dbReference>
<keyword evidence="5" id="KW-0067">ATP-binding</keyword>
<evidence type="ECO:0000256" key="8">
    <source>
        <dbReference type="SAM" id="Phobius"/>
    </source>
</evidence>
<dbReference type="Gene3D" id="3.40.50.300">
    <property type="entry name" value="P-loop containing nucleotide triphosphate hydrolases"/>
    <property type="match status" value="1"/>
</dbReference>
<comment type="subcellular location">
    <subcellularLocation>
        <location evidence="1">Membrane</location>
        <topology evidence="1">Multi-pass membrane protein</topology>
    </subcellularLocation>
</comment>
<feature type="transmembrane region" description="Helical" evidence="8">
    <location>
        <begin position="538"/>
        <end position="562"/>
    </location>
</feature>
<proteinExistence type="predicted"/>
<keyword evidence="3 8" id="KW-0812">Transmembrane</keyword>
<dbReference type="Proteomes" id="UP000019132">
    <property type="component" value="Unassembled WGS sequence"/>
</dbReference>
<evidence type="ECO:0000256" key="6">
    <source>
        <dbReference type="ARBA" id="ARBA00022989"/>
    </source>
</evidence>
<dbReference type="PANTHER" id="PTHR19241">
    <property type="entry name" value="ATP-BINDING CASSETTE TRANSPORTER"/>
    <property type="match status" value="1"/>
</dbReference>
<keyword evidence="4" id="KW-0547">Nucleotide-binding</keyword>
<protein>
    <recommendedName>
        <fullName evidence="9">ABC transporter domain-containing protein</fullName>
    </recommendedName>
</protein>
<feature type="transmembrane region" description="Helical" evidence="8">
    <location>
        <begin position="582"/>
        <end position="607"/>
    </location>
</feature>